<feature type="transmembrane region" description="Helical" evidence="1">
    <location>
        <begin position="135"/>
        <end position="154"/>
    </location>
</feature>
<feature type="transmembrane region" description="Helical" evidence="1">
    <location>
        <begin position="175"/>
        <end position="194"/>
    </location>
</feature>
<feature type="transmembrane region" description="Helical" evidence="1">
    <location>
        <begin position="94"/>
        <end position="115"/>
    </location>
</feature>
<feature type="transmembrane region" description="Helical" evidence="1">
    <location>
        <begin position="209"/>
        <end position="232"/>
    </location>
</feature>
<evidence type="ECO:0000256" key="1">
    <source>
        <dbReference type="SAM" id="Phobius"/>
    </source>
</evidence>
<dbReference type="AlphaFoldDB" id="A0A2S8FTS3"/>
<comment type="caution">
    <text evidence="2">The sequence shown here is derived from an EMBL/GenBank/DDBJ whole genome shotgun (WGS) entry which is preliminary data.</text>
</comment>
<organism evidence="2 3">
    <name type="scientific">Blastopirellula marina</name>
    <dbReference type="NCBI Taxonomy" id="124"/>
    <lineage>
        <taxon>Bacteria</taxon>
        <taxon>Pseudomonadati</taxon>
        <taxon>Planctomycetota</taxon>
        <taxon>Planctomycetia</taxon>
        <taxon>Pirellulales</taxon>
        <taxon>Pirellulaceae</taxon>
        <taxon>Blastopirellula</taxon>
    </lineage>
</organism>
<evidence type="ECO:0008006" key="4">
    <source>
        <dbReference type="Google" id="ProtNLM"/>
    </source>
</evidence>
<reference evidence="2 3" key="1">
    <citation type="submission" date="2018-02" db="EMBL/GenBank/DDBJ databases">
        <title>Comparative genomes isolates from brazilian mangrove.</title>
        <authorList>
            <person name="Araujo J.E."/>
            <person name="Taketani R.G."/>
            <person name="Silva M.C.P."/>
            <person name="Loureco M.V."/>
            <person name="Andreote F.D."/>
        </authorList>
    </citation>
    <scope>NUCLEOTIDE SEQUENCE [LARGE SCALE GENOMIC DNA]</scope>
    <source>
        <strain evidence="2 3">HEX-2 MGV</strain>
    </source>
</reference>
<keyword evidence="1" id="KW-0812">Transmembrane</keyword>
<evidence type="ECO:0000313" key="3">
    <source>
        <dbReference type="Proteomes" id="UP000240009"/>
    </source>
</evidence>
<sequence length="244" mass="26518">MESHAATTRWWISTAGKVEGPFPQGHVIDAVNAGDIPITAHACPVGGTQWKLLGQWPPFAEMVPPAPEVIPPPPNPPASLPDDSPLTNPRLPAIANWICIYAILVCPVFWAIGYLSLCVTGSTYHPDSRFVGFEILLGIADFFASLVAMVFKVIGGCRLRNLRSSGTKILKWSMLAYLAFVMLQLLIIIPIAVVASESDFAETTPAGEIISFLMIIMALGTLAFEIFAIVWLHQNADRLPLENN</sequence>
<dbReference type="Proteomes" id="UP000240009">
    <property type="component" value="Unassembled WGS sequence"/>
</dbReference>
<accession>A0A2S8FTS3</accession>
<name>A0A2S8FTS3_9BACT</name>
<evidence type="ECO:0000313" key="2">
    <source>
        <dbReference type="EMBL" id="PQO35244.1"/>
    </source>
</evidence>
<keyword evidence="1" id="KW-0472">Membrane</keyword>
<gene>
    <name evidence="2" type="ORF">C5Y96_09385</name>
</gene>
<proteinExistence type="predicted"/>
<dbReference type="EMBL" id="PUIA01000030">
    <property type="protein sequence ID" value="PQO35244.1"/>
    <property type="molecule type" value="Genomic_DNA"/>
</dbReference>
<protein>
    <recommendedName>
        <fullName evidence="4">GYF domain-containing protein</fullName>
    </recommendedName>
</protein>
<keyword evidence="1" id="KW-1133">Transmembrane helix</keyword>